<reference evidence="1" key="1">
    <citation type="journal article" date="2015" name="Nature">
        <title>Complex archaea that bridge the gap between prokaryotes and eukaryotes.</title>
        <authorList>
            <person name="Spang A."/>
            <person name="Saw J.H."/>
            <person name="Jorgensen S.L."/>
            <person name="Zaremba-Niedzwiedzka K."/>
            <person name="Martijn J."/>
            <person name="Lind A.E."/>
            <person name="van Eijk R."/>
            <person name="Schleper C."/>
            <person name="Guy L."/>
            <person name="Ettema T.J."/>
        </authorList>
    </citation>
    <scope>NUCLEOTIDE SEQUENCE</scope>
</reference>
<dbReference type="EMBL" id="LAZR01029417">
    <property type="protein sequence ID" value="KKL59638.1"/>
    <property type="molecule type" value="Genomic_DNA"/>
</dbReference>
<feature type="non-terminal residue" evidence="1">
    <location>
        <position position="1"/>
    </location>
</feature>
<dbReference type="AlphaFoldDB" id="A0A0F9DD22"/>
<comment type="caution">
    <text evidence="1">The sequence shown here is derived from an EMBL/GenBank/DDBJ whole genome shotgun (WGS) entry which is preliminary data.</text>
</comment>
<evidence type="ECO:0000313" key="1">
    <source>
        <dbReference type="EMBL" id="KKL59638.1"/>
    </source>
</evidence>
<proteinExistence type="predicted"/>
<organism evidence="1">
    <name type="scientific">marine sediment metagenome</name>
    <dbReference type="NCBI Taxonomy" id="412755"/>
    <lineage>
        <taxon>unclassified sequences</taxon>
        <taxon>metagenomes</taxon>
        <taxon>ecological metagenomes</taxon>
    </lineage>
</organism>
<name>A0A0F9DD22_9ZZZZ</name>
<sequence length="62" mass="7143">GYTKEIKFWSKDKHVELLMRHLGLFLKDNEQRGSEALILVLDMIDGGTKGKLPSQKESEEVR</sequence>
<protein>
    <submittedName>
        <fullName evidence="1">Uncharacterized protein</fullName>
    </submittedName>
</protein>
<gene>
    <name evidence="1" type="ORF">LCGC14_2213300</name>
</gene>
<accession>A0A0F9DD22</accession>